<dbReference type="AlphaFoldDB" id="A0A9W9JIQ7"/>
<comment type="caution">
    <text evidence="2">The sequence shown here is derived from an EMBL/GenBank/DDBJ whole genome shotgun (WGS) entry which is preliminary data.</text>
</comment>
<reference evidence="2" key="2">
    <citation type="journal article" date="2023" name="IMA Fungus">
        <title>Comparative genomic study of the Penicillium genus elucidates a diverse pangenome and 15 lateral gene transfer events.</title>
        <authorList>
            <person name="Petersen C."/>
            <person name="Sorensen T."/>
            <person name="Nielsen M.R."/>
            <person name="Sondergaard T.E."/>
            <person name="Sorensen J.L."/>
            <person name="Fitzpatrick D.A."/>
            <person name="Frisvad J.C."/>
            <person name="Nielsen K.L."/>
        </authorList>
    </citation>
    <scope>NUCLEOTIDE SEQUENCE</scope>
    <source>
        <strain evidence="2">IBT 20477</strain>
    </source>
</reference>
<name>A0A9W9JIQ7_9EURO</name>
<protein>
    <submittedName>
        <fullName evidence="2">Uncharacterized protein</fullName>
    </submittedName>
</protein>
<keyword evidence="3" id="KW-1185">Reference proteome</keyword>
<dbReference type="EMBL" id="JAPQKQ010000005">
    <property type="protein sequence ID" value="KAJ5196737.1"/>
    <property type="molecule type" value="Genomic_DNA"/>
</dbReference>
<organism evidence="2 3">
    <name type="scientific">Penicillium cf. viridicatum</name>
    <dbReference type="NCBI Taxonomy" id="2972119"/>
    <lineage>
        <taxon>Eukaryota</taxon>
        <taxon>Fungi</taxon>
        <taxon>Dikarya</taxon>
        <taxon>Ascomycota</taxon>
        <taxon>Pezizomycotina</taxon>
        <taxon>Eurotiomycetes</taxon>
        <taxon>Eurotiomycetidae</taxon>
        <taxon>Eurotiales</taxon>
        <taxon>Aspergillaceae</taxon>
        <taxon>Penicillium</taxon>
    </lineage>
</organism>
<feature type="region of interest" description="Disordered" evidence="1">
    <location>
        <begin position="20"/>
        <end position="56"/>
    </location>
</feature>
<dbReference type="OrthoDB" id="3594103at2759"/>
<gene>
    <name evidence="2" type="ORF">N7449_007216</name>
</gene>
<sequence length="95" mass="10767">MILVSVAYKSKPRVYCCRESAKDANKKKPYSKKSVNGEPNPHLKQSHASRSEQSLEDSLIEYNQPESFSYLCESHYILSEVDEGVGHTVALLVHR</sequence>
<evidence type="ECO:0000313" key="2">
    <source>
        <dbReference type="EMBL" id="KAJ5196737.1"/>
    </source>
</evidence>
<accession>A0A9W9JIQ7</accession>
<dbReference type="Proteomes" id="UP001150942">
    <property type="component" value="Unassembled WGS sequence"/>
</dbReference>
<proteinExistence type="predicted"/>
<reference evidence="2" key="1">
    <citation type="submission" date="2022-11" db="EMBL/GenBank/DDBJ databases">
        <authorList>
            <person name="Petersen C."/>
        </authorList>
    </citation>
    <scope>NUCLEOTIDE SEQUENCE</scope>
    <source>
        <strain evidence="2">IBT 20477</strain>
    </source>
</reference>
<evidence type="ECO:0000313" key="3">
    <source>
        <dbReference type="Proteomes" id="UP001150942"/>
    </source>
</evidence>
<evidence type="ECO:0000256" key="1">
    <source>
        <dbReference type="SAM" id="MobiDB-lite"/>
    </source>
</evidence>